<dbReference type="AlphaFoldDB" id="A0AAV5SQV1"/>
<feature type="compositionally biased region" description="Polar residues" evidence="1">
    <location>
        <begin position="10"/>
        <end position="23"/>
    </location>
</feature>
<evidence type="ECO:0000256" key="1">
    <source>
        <dbReference type="SAM" id="MobiDB-lite"/>
    </source>
</evidence>
<name>A0AAV5SQV1_9BILA</name>
<accession>A0AAV5SQV1</accession>
<keyword evidence="3" id="KW-1185">Reference proteome</keyword>
<comment type="caution">
    <text evidence="2">The sequence shown here is derived from an EMBL/GenBank/DDBJ whole genome shotgun (WGS) entry which is preliminary data.</text>
</comment>
<feature type="region of interest" description="Disordered" evidence="1">
    <location>
        <begin position="1"/>
        <end position="66"/>
    </location>
</feature>
<gene>
    <name evidence="2" type="ORF">PENTCL1PPCAC_7439</name>
</gene>
<evidence type="ECO:0000313" key="3">
    <source>
        <dbReference type="Proteomes" id="UP001432027"/>
    </source>
</evidence>
<dbReference type="EMBL" id="BTSX01000002">
    <property type="protein sequence ID" value="GMS85264.1"/>
    <property type="molecule type" value="Genomic_DNA"/>
</dbReference>
<evidence type="ECO:0000313" key="2">
    <source>
        <dbReference type="EMBL" id="GMS85264.1"/>
    </source>
</evidence>
<feature type="compositionally biased region" description="Basic and acidic residues" evidence="1">
    <location>
        <begin position="35"/>
        <end position="49"/>
    </location>
</feature>
<dbReference type="Proteomes" id="UP001432027">
    <property type="component" value="Unassembled WGS sequence"/>
</dbReference>
<proteinExistence type="predicted"/>
<feature type="non-terminal residue" evidence="2">
    <location>
        <position position="128"/>
    </location>
</feature>
<reference evidence="2" key="1">
    <citation type="submission" date="2023-10" db="EMBL/GenBank/DDBJ databases">
        <title>Genome assembly of Pristionchus species.</title>
        <authorList>
            <person name="Yoshida K."/>
            <person name="Sommer R.J."/>
        </authorList>
    </citation>
    <scope>NUCLEOTIDE SEQUENCE</scope>
    <source>
        <strain evidence="2">RS0144</strain>
    </source>
</reference>
<organism evidence="2 3">
    <name type="scientific">Pristionchus entomophagus</name>
    <dbReference type="NCBI Taxonomy" id="358040"/>
    <lineage>
        <taxon>Eukaryota</taxon>
        <taxon>Metazoa</taxon>
        <taxon>Ecdysozoa</taxon>
        <taxon>Nematoda</taxon>
        <taxon>Chromadorea</taxon>
        <taxon>Rhabditida</taxon>
        <taxon>Rhabditina</taxon>
        <taxon>Diplogasteromorpha</taxon>
        <taxon>Diplogasteroidea</taxon>
        <taxon>Neodiplogasteridae</taxon>
        <taxon>Pristionchus</taxon>
    </lineage>
</organism>
<sequence length="128" mass="13986">MLMERARRATTPSSGFCSASHSPRSMEEEDSAAPSREDATAAVGKKEEETVSVPPPKPERRAKTQTLDYTPDLTLSVTFRDSLQLHPVKELSPAADLDGTIQLSDSPELPNQGPLCSTFRGERSVYHT</sequence>
<feature type="region of interest" description="Disordered" evidence="1">
    <location>
        <begin position="99"/>
        <end position="128"/>
    </location>
</feature>
<protein>
    <submittedName>
        <fullName evidence="2">Uncharacterized protein</fullName>
    </submittedName>
</protein>